<evidence type="ECO:0000313" key="2">
    <source>
        <dbReference type="EMBL" id="EQD59207.1"/>
    </source>
</evidence>
<proteinExistence type="predicted"/>
<dbReference type="AlphaFoldDB" id="T1APC4"/>
<sequence>MAQAAWIAKRLSGRGEQVATVFVPSGFEAYARILHPAEEPDRGGGRLVRWREVAAWSGLVLDPYAEFASIALPPVPVNAPPPWSGQGPRHGSSIRQTRPS</sequence>
<feature type="region of interest" description="Disordered" evidence="1">
    <location>
        <begin position="78"/>
        <end position="100"/>
    </location>
</feature>
<reference evidence="2" key="1">
    <citation type="submission" date="2013-08" db="EMBL/GenBank/DDBJ databases">
        <authorList>
            <person name="Mendez C."/>
            <person name="Richter M."/>
            <person name="Ferrer M."/>
            <person name="Sanchez J."/>
        </authorList>
    </citation>
    <scope>NUCLEOTIDE SEQUENCE</scope>
</reference>
<comment type="caution">
    <text evidence="2">The sequence shown here is derived from an EMBL/GenBank/DDBJ whole genome shotgun (WGS) entry which is preliminary data.</text>
</comment>
<protein>
    <submittedName>
        <fullName evidence="2">Uncharacterized protein</fullName>
    </submittedName>
</protein>
<gene>
    <name evidence="2" type="ORF">B1B_08307</name>
</gene>
<evidence type="ECO:0000256" key="1">
    <source>
        <dbReference type="SAM" id="MobiDB-lite"/>
    </source>
</evidence>
<dbReference type="EMBL" id="AUZY01005399">
    <property type="protein sequence ID" value="EQD59207.1"/>
    <property type="molecule type" value="Genomic_DNA"/>
</dbReference>
<reference evidence="2" key="2">
    <citation type="journal article" date="2014" name="ISME J.">
        <title>Microbial stratification in low pH oxic and suboxic macroscopic growths along an acid mine drainage.</title>
        <authorList>
            <person name="Mendez-Garcia C."/>
            <person name="Mesa V."/>
            <person name="Sprenger R.R."/>
            <person name="Richter M."/>
            <person name="Diez M.S."/>
            <person name="Solano J."/>
            <person name="Bargiela R."/>
            <person name="Golyshina O.V."/>
            <person name="Manteca A."/>
            <person name="Ramos J.L."/>
            <person name="Gallego J.R."/>
            <person name="Llorente I."/>
            <person name="Martins Dos Santos V.A."/>
            <person name="Jensen O.N."/>
            <person name="Pelaez A.I."/>
            <person name="Sanchez J."/>
            <person name="Ferrer M."/>
        </authorList>
    </citation>
    <scope>NUCLEOTIDE SEQUENCE</scope>
</reference>
<name>T1APC4_9ZZZZ</name>
<accession>T1APC4</accession>
<organism evidence="2">
    <name type="scientific">mine drainage metagenome</name>
    <dbReference type="NCBI Taxonomy" id="410659"/>
    <lineage>
        <taxon>unclassified sequences</taxon>
        <taxon>metagenomes</taxon>
        <taxon>ecological metagenomes</taxon>
    </lineage>
</organism>